<dbReference type="Gene3D" id="1.25.10.10">
    <property type="entry name" value="Leucine-rich Repeat Variant"/>
    <property type="match status" value="1"/>
</dbReference>
<dbReference type="OrthoDB" id="3661251at2"/>
<accession>A0A518D2K0</accession>
<dbReference type="InterPro" id="IPR011989">
    <property type="entry name" value="ARM-like"/>
</dbReference>
<keyword evidence="3" id="KW-1185">Reference proteome</keyword>
<dbReference type="RefSeq" id="WP_145189537.1">
    <property type="nucleotide sequence ID" value="NZ_CP036290.1"/>
</dbReference>
<feature type="region of interest" description="Disordered" evidence="1">
    <location>
        <begin position="412"/>
        <end position="439"/>
    </location>
</feature>
<dbReference type="SUPFAM" id="SSF48371">
    <property type="entry name" value="ARM repeat"/>
    <property type="match status" value="1"/>
</dbReference>
<evidence type="ECO:0000256" key="1">
    <source>
        <dbReference type="SAM" id="MobiDB-lite"/>
    </source>
</evidence>
<feature type="compositionally biased region" description="Low complexity" evidence="1">
    <location>
        <begin position="420"/>
        <end position="439"/>
    </location>
</feature>
<evidence type="ECO:0008006" key="4">
    <source>
        <dbReference type="Google" id="ProtNLM"/>
    </source>
</evidence>
<reference evidence="2 3" key="1">
    <citation type="submission" date="2019-02" db="EMBL/GenBank/DDBJ databases">
        <title>Deep-cultivation of Planctomycetes and their phenomic and genomic characterization uncovers novel biology.</title>
        <authorList>
            <person name="Wiegand S."/>
            <person name="Jogler M."/>
            <person name="Boedeker C."/>
            <person name="Pinto D."/>
            <person name="Vollmers J."/>
            <person name="Rivas-Marin E."/>
            <person name="Kohn T."/>
            <person name="Peeters S.H."/>
            <person name="Heuer A."/>
            <person name="Rast P."/>
            <person name="Oberbeckmann S."/>
            <person name="Bunk B."/>
            <person name="Jeske O."/>
            <person name="Meyerdierks A."/>
            <person name="Storesund J.E."/>
            <person name="Kallscheuer N."/>
            <person name="Luecker S."/>
            <person name="Lage O.M."/>
            <person name="Pohl T."/>
            <person name="Merkel B.J."/>
            <person name="Hornburger P."/>
            <person name="Mueller R.-W."/>
            <person name="Bruemmer F."/>
            <person name="Labrenz M."/>
            <person name="Spormann A.M."/>
            <person name="Op den Camp H."/>
            <person name="Overmann J."/>
            <person name="Amann R."/>
            <person name="Jetten M.S.M."/>
            <person name="Mascher T."/>
            <person name="Medema M.H."/>
            <person name="Devos D.P."/>
            <person name="Kaster A.-K."/>
            <person name="Ovreas L."/>
            <person name="Rohde M."/>
            <person name="Galperin M.Y."/>
            <person name="Jogler C."/>
        </authorList>
    </citation>
    <scope>NUCLEOTIDE SEQUENCE [LARGE SCALE GENOMIC DNA]</scope>
    <source>
        <strain evidence="2 3">Pla163</strain>
    </source>
</reference>
<name>A0A518D2K0_9BACT</name>
<proteinExistence type="predicted"/>
<dbReference type="Pfam" id="PF13646">
    <property type="entry name" value="HEAT_2"/>
    <property type="match status" value="1"/>
</dbReference>
<evidence type="ECO:0000313" key="3">
    <source>
        <dbReference type="Proteomes" id="UP000319342"/>
    </source>
</evidence>
<protein>
    <recommendedName>
        <fullName evidence="4">HEAT repeat protein</fullName>
    </recommendedName>
</protein>
<dbReference type="AlphaFoldDB" id="A0A518D2K0"/>
<dbReference type="Proteomes" id="UP000319342">
    <property type="component" value="Chromosome"/>
</dbReference>
<sequence length="439" mass="46982">MLTHLLLIAAAHAPHLPQAPLAACALRAASTGVTTQDAAVDHTLRAAVRVLYLAQGGTLRGRARRDAAGRWEFARDREWTALPMDSVVSFADEKVLLERYAERRAELGDTTYAVHRRLELARWCETSGLLPELVRELDAALAERPGDRMVERFVDRVSDRLAFGFDLPEPEELTAQDERARTRAIESALRTVSRLGPSTARIAGARLVELAGWEALEPVLDEDLRRAGPLGRRVAADLVGRFAPATRTKVLLVRAIVDSDEDVRVASAVALGRADEPALILPVERALASSNGQVRSNAATALGHMGYVQALPAIASAITAPASGSAAGSGPRAHIFVGRQFAYVQDFDVEVATAASIADPQIGVLVEGSVLDVRVLGVVIERTVVTRRLAASAGRLLGRDLGERRSDWEEWAANYRPDEPAAGTGADDGAEAGADSRSA</sequence>
<evidence type="ECO:0000313" key="2">
    <source>
        <dbReference type="EMBL" id="QDU85701.1"/>
    </source>
</evidence>
<organism evidence="2 3">
    <name type="scientific">Rohdeia mirabilis</name>
    <dbReference type="NCBI Taxonomy" id="2528008"/>
    <lineage>
        <taxon>Bacteria</taxon>
        <taxon>Pseudomonadati</taxon>
        <taxon>Planctomycetota</taxon>
        <taxon>Planctomycetia</taxon>
        <taxon>Planctomycetia incertae sedis</taxon>
        <taxon>Rohdeia</taxon>
    </lineage>
</organism>
<dbReference type="InterPro" id="IPR016024">
    <property type="entry name" value="ARM-type_fold"/>
</dbReference>
<gene>
    <name evidence="2" type="ORF">Pla163_28340</name>
</gene>
<dbReference type="EMBL" id="CP036290">
    <property type="protein sequence ID" value="QDU85701.1"/>
    <property type="molecule type" value="Genomic_DNA"/>
</dbReference>